<proteinExistence type="predicted"/>
<keyword evidence="3" id="KW-1185">Reference proteome</keyword>
<organism evidence="2 3">
    <name type="scientific">Tanacetum coccineum</name>
    <dbReference type="NCBI Taxonomy" id="301880"/>
    <lineage>
        <taxon>Eukaryota</taxon>
        <taxon>Viridiplantae</taxon>
        <taxon>Streptophyta</taxon>
        <taxon>Embryophyta</taxon>
        <taxon>Tracheophyta</taxon>
        <taxon>Spermatophyta</taxon>
        <taxon>Magnoliopsida</taxon>
        <taxon>eudicotyledons</taxon>
        <taxon>Gunneridae</taxon>
        <taxon>Pentapetalae</taxon>
        <taxon>asterids</taxon>
        <taxon>campanulids</taxon>
        <taxon>Asterales</taxon>
        <taxon>Asteraceae</taxon>
        <taxon>Asteroideae</taxon>
        <taxon>Anthemideae</taxon>
        <taxon>Anthemidinae</taxon>
        <taxon>Tanacetum</taxon>
    </lineage>
</organism>
<evidence type="ECO:0000256" key="1">
    <source>
        <dbReference type="SAM" id="MobiDB-lite"/>
    </source>
</evidence>
<accession>A0ABQ5AJ09</accession>
<dbReference type="Proteomes" id="UP001151760">
    <property type="component" value="Unassembled WGS sequence"/>
</dbReference>
<feature type="region of interest" description="Disordered" evidence="1">
    <location>
        <begin position="53"/>
        <end position="94"/>
    </location>
</feature>
<dbReference type="EMBL" id="BQNB010012275">
    <property type="protein sequence ID" value="GJT01497.1"/>
    <property type="molecule type" value="Genomic_DNA"/>
</dbReference>
<name>A0ABQ5AJ09_9ASTR</name>
<evidence type="ECO:0000313" key="3">
    <source>
        <dbReference type="Proteomes" id="UP001151760"/>
    </source>
</evidence>
<sequence>MREVGRFKEAHAPEVASYASVENSKLVICANDHRQQVLLVQFLRLQVQQCQNNQPMRHNEQPIEPLSASNDGSVPSTTRPIPVQQCQNNRSPHTSTSTLFITEIEKNQEERDKFTKLHQDKKSMLLSVSEEEISKSSGCLAAIFLYIRENCDVVAVARDALTPLLALASSSVLTNSF</sequence>
<protein>
    <submittedName>
        <fullName evidence="2">Uncharacterized protein</fullName>
    </submittedName>
</protein>
<feature type="compositionally biased region" description="Polar residues" evidence="1">
    <location>
        <begin position="67"/>
        <end position="94"/>
    </location>
</feature>
<reference evidence="2" key="1">
    <citation type="journal article" date="2022" name="Int. J. Mol. Sci.">
        <title>Draft Genome of Tanacetum Coccineum: Genomic Comparison of Closely Related Tanacetum-Family Plants.</title>
        <authorList>
            <person name="Yamashiro T."/>
            <person name="Shiraishi A."/>
            <person name="Nakayama K."/>
            <person name="Satake H."/>
        </authorList>
    </citation>
    <scope>NUCLEOTIDE SEQUENCE</scope>
</reference>
<evidence type="ECO:0000313" key="2">
    <source>
        <dbReference type="EMBL" id="GJT01497.1"/>
    </source>
</evidence>
<comment type="caution">
    <text evidence="2">The sequence shown here is derived from an EMBL/GenBank/DDBJ whole genome shotgun (WGS) entry which is preliminary data.</text>
</comment>
<gene>
    <name evidence="2" type="ORF">Tco_0822666</name>
</gene>
<reference evidence="2" key="2">
    <citation type="submission" date="2022-01" db="EMBL/GenBank/DDBJ databases">
        <authorList>
            <person name="Yamashiro T."/>
            <person name="Shiraishi A."/>
            <person name="Satake H."/>
            <person name="Nakayama K."/>
        </authorList>
    </citation>
    <scope>NUCLEOTIDE SEQUENCE</scope>
</reference>